<dbReference type="EMBL" id="CADCXN010000113">
    <property type="protein sequence ID" value="CAA9892725.1"/>
    <property type="molecule type" value="Genomic_DNA"/>
</dbReference>
<dbReference type="PIRSF" id="PIRSF004982">
    <property type="entry name" value="SlP"/>
    <property type="match status" value="1"/>
</dbReference>
<reference evidence="2 3" key="1">
    <citation type="submission" date="2020-02" db="EMBL/GenBank/DDBJ databases">
        <authorList>
            <person name="Hogendoorn C."/>
        </authorList>
    </citation>
    <scope>NUCLEOTIDE SEQUENCE [LARGE SCALE GENOMIC DNA]</scope>
    <source>
        <strain evidence="2">METHB21</strain>
    </source>
</reference>
<organism evidence="2 3">
    <name type="scientific">Candidatus Methylobacter favarea</name>
    <dbReference type="NCBI Taxonomy" id="2707345"/>
    <lineage>
        <taxon>Bacteria</taxon>
        <taxon>Pseudomonadati</taxon>
        <taxon>Pseudomonadota</taxon>
        <taxon>Gammaproteobacteria</taxon>
        <taxon>Methylococcales</taxon>
        <taxon>Methylococcaceae</taxon>
        <taxon>Methylobacter</taxon>
    </lineage>
</organism>
<evidence type="ECO:0000313" key="2">
    <source>
        <dbReference type="EMBL" id="CAA9892725.1"/>
    </source>
</evidence>
<proteinExistence type="predicted"/>
<evidence type="ECO:0000313" key="3">
    <source>
        <dbReference type="Proteomes" id="UP000494216"/>
    </source>
</evidence>
<protein>
    <submittedName>
        <fullName evidence="2">Outer membrane lipoprotein</fullName>
    </submittedName>
</protein>
<keyword evidence="1" id="KW-0732">Signal</keyword>
<evidence type="ECO:0000256" key="1">
    <source>
        <dbReference type="SAM" id="SignalP"/>
    </source>
</evidence>
<dbReference type="PANTHER" id="PTHR37530">
    <property type="entry name" value="OUTER MEMBRANE PROTEIN SLP"/>
    <property type="match status" value="1"/>
</dbReference>
<feature type="signal peptide" evidence="1">
    <location>
        <begin position="1"/>
        <end position="20"/>
    </location>
</feature>
<name>A0A8S0WCS8_9GAMM</name>
<dbReference type="Proteomes" id="UP000494216">
    <property type="component" value="Unassembled WGS sequence"/>
</dbReference>
<dbReference type="AlphaFoldDB" id="A0A8S0WCS8"/>
<gene>
    <name evidence="2" type="ORF">METHB2_80042</name>
</gene>
<dbReference type="RefSeq" id="WP_174627462.1">
    <property type="nucleotide sequence ID" value="NZ_CADCXN010000113.1"/>
</dbReference>
<accession>A0A8S0WCS8</accession>
<comment type="caution">
    <text evidence="2">The sequence shown here is derived from an EMBL/GenBank/DDBJ whole genome shotgun (WGS) entry which is preliminary data.</text>
</comment>
<keyword evidence="3" id="KW-1185">Reference proteome</keyword>
<dbReference type="GO" id="GO:0019867">
    <property type="term" value="C:outer membrane"/>
    <property type="evidence" value="ECO:0007669"/>
    <property type="project" value="InterPro"/>
</dbReference>
<dbReference type="InterPro" id="IPR004658">
    <property type="entry name" value="OMP_Slp"/>
</dbReference>
<keyword evidence="2" id="KW-0449">Lipoprotein</keyword>
<feature type="chain" id="PRO_5035810629" evidence="1">
    <location>
        <begin position="21"/>
        <end position="183"/>
    </location>
</feature>
<dbReference type="PANTHER" id="PTHR37530:SF1">
    <property type="entry name" value="OUTER MEMBRANE PROTEIN SLP"/>
    <property type="match status" value="1"/>
</dbReference>
<dbReference type="Pfam" id="PF03843">
    <property type="entry name" value="Slp"/>
    <property type="match status" value="1"/>
</dbReference>
<sequence length="183" mass="21316">MARYLLLICLLLTACSNLPPAIKEPPLYDVTYSQAIQNINNYKHAPVRWGGTIIEVENEQNFSLVQVLYYPLGSSGRPQLDKANEGRFIFKSAKFLDPVVYAKDKEITVAGTLEGELERTIGKKILRLPLVSARVIYLWPEYYRNYYGGYGGFGYGYGYYPYFGYYGYPYYWGGYYRPYGWWW</sequence>
<dbReference type="PROSITE" id="PS51257">
    <property type="entry name" value="PROKAR_LIPOPROTEIN"/>
    <property type="match status" value="1"/>
</dbReference>